<keyword evidence="4" id="KW-0413">Isomerase</keyword>
<dbReference type="EMBL" id="LR746496">
    <property type="protein sequence ID" value="CAA7601223.1"/>
    <property type="molecule type" value="Genomic_DNA"/>
</dbReference>
<protein>
    <submittedName>
        <fullName evidence="4">1,2-epoxyphenylacetyl-CoA isomerase</fullName>
    </submittedName>
    <submittedName>
        <fullName evidence="3">Crotonase superfamily</fullName>
    </submittedName>
</protein>
<dbReference type="InterPro" id="IPR018376">
    <property type="entry name" value="Enoyl-CoA_hyd/isom_CS"/>
</dbReference>
<dbReference type="CDD" id="cd06558">
    <property type="entry name" value="crotonase-like"/>
    <property type="match status" value="1"/>
</dbReference>
<dbReference type="PANTHER" id="PTHR43459:SF1">
    <property type="entry name" value="EG:BACN32G11.4 PROTEIN"/>
    <property type="match status" value="1"/>
</dbReference>
<comment type="similarity">
    <text evidence="1 2">Belongs to the enoyl-CoA hydratase/isomerase family.</text>
</comment>
<dbReference type="Gene3D" id="3.90.226.10">
    <property type="entry name" value="2-enoyl-CoA Hydratase, Chain A, domain 1"/>
    <property type="match status" value="1"/>
</dbReference>
<reference evidence="4" key="1">
    <citation type="submission" date="2014-11" db="EMBL/GenBank/DDBJ databases">
        <authorList>
            <person name="Hornung B.V."/>
        </authorList>
    </citation>
    <scope>NUCLEOTIDE SEQUENCE</scope>
    <source>
        <strain evidence="4">INE</strain>
    </source>
</reference>
<organism evidence="3">
    <name type="scientific">Acididesulfobacillus acetoxydans</name>
    <dbReference type="NCBI Taxonomy" id="1561005"/>
    <lineage>
        <taxon>Bacteria</taxon>
        <taxon>Bacillati</taxon>
        <taxon>Bacillota</taxon>
        <taxon>Clostridia</taxon>
        <taxon>Eubacteriales</taxon>
        <taxon>Peptococcaceae</taxon>
        <taxon>Acididesulfobacillus</taxon>
    </lineage>
</organism>
<proteinExistence type="inferred from homology"/>
<keyword evidence="5" id="KW-1185">Reference proteome</keyword>
<dbReference type="Proteomes" id="UP001071230">
    <property type="component" value="Unassembled WGS sequence"/>
</dbReference>
<evidence type="ECO:0000313" key="3">
    <source>
        <dbReference type="EMBL" id="CAA7601223.1"/>
    </source>
</evidence>
<evidence type="ECO:0000313" key="5">
    <source>
        <dbReference type="Proteomes" id="UP001071230"/>
    </source>
</evidence>
<dbReference type="AlphaFoldDB" id="A0A8S0VWT9"/>
<evidence type="ECO:0000256" key="1">
    <source>
        <dbReference type="ARBA" id="ARBA00005254"/>
    </source>
</evidence>
<reference evidence="3" key="2">
    <citation type="submission" date="2020-01" db="EMBL/GenBank/DDBJ databases">
        <authorList>
            <person name="Hornung B."/>
        </authorList>
    </citation>
    <scope>NUCLEOTIDE SEQUENCE</scope>
    <source>
        <strain evidence="3">PacBioINE</strain>
    </source>
</reference>
<dbReference type="PANTHER" id="PTHR43459">
    <property type="entry name" value="ENOYL-COA HYDRATASE"/>
    <property type="match status" value="1"/>
</dbReference>
<name>A0A8S0VWT9_9FIRM</name>
<evidence type="ECO:0000256" key="2">
    <source>
        <dbReference type="RuleBase" id="RU003707"/>
    </source>
</evidence>
<dbReference type="EMBL" id="CDGJ01000082">
    <property type="protein sequence ID" value="CEJ08498.1"/>
    <property type="molecule type" value="Genomic_DNA"/>
</dbReference>
<dbReference type="InterPro" id="IPR014748">
    <property type="entry name" value="Enoyl-CoA_hydra_C"/>
</dbReference>
<dbReference type="PROSITE" id="PS00166">
    <property type="entry name" value="ENOYL_COA_HYDRATASE"/>
    <property type="match status" value="1"/>
</dbReference>
<dbReference type="GO" id="GO:0016853">
    <property type="term" value="F:isomerase activity"/>
    <property type="evidence" value="ECO:0007669"/>
    <property type="project" value="UniProtKB-KW"/>
</dbReference>
<dbReference type="KEGG" id="aacx:DEACI_1876"/>
<dbReference type="SUPFAM" id="SSF52096">
    <property type="entry name" value="ClpP/crotonase"/>
    <property type="match status" value="1"/>
</dbReference>
<sequence>MESMELTKFTTLTLEKREGVGIITLNRPEVLNALDFDMSRDLGEAVVRVRDDEGVRAVILTGAGRAFCSGGDIKGMLARLSQGASGRREALKTVYRWLLELINLEKPVIAAVNGYAYGAGLSIALAADILIAAESADFALSFLKLGLTPDFAGGYLLPRAIGLNRAKLFTLTADSFGAEMAREFGLVSKVVPDGELPAAAWQLARRLADGPTRALGLTKIMLNKSLNFNLLDFLELEASYHALSGGTEDFQEAVKAFGEKRKPEFKGR</sequence>
<evidence type="ECO:0000313" key="4">
    <source>
        <dbReference type="EMBL" id="CEJ08498.1"/>
    </source>
</evidence>
<dbReference type="Proteomes" id="UP000836597">
    <property type="component" value="Chromosome"/>
</dbReference>
<accession>A0A8S0VWT9</accession>
<gene>
    <name evidence="3" type="ORF">DEACI_1876</name>
    <name evidence="4" type="ORF">DEACI_2975</name>
</gene>
<dbReference type="InterPro" id="IPR001753">
    <property type="entry name" value="Enoyl-CoA_hydra/iso"/>
</dbReference>
<dbReference type="Pfam" id="PF00378">
    <property type="entry name" value="ECH_1"/>
    <property type="match status" value="1"/>
</dbReference>
<dbReference type="InterPro" id="IPR029045">
    <property type="entry name" value="ClpP/crotonase-like_dom_sf"/>
</dbReference>
<dbReference type="Gene3D" id="1.10.12.10">
    <property type="entry name" value="Lyase 2-enoyl-coa Hydratase, Chain A, domain 2"/>
    <property type="match status" value="1"/>
</dbReference>